<accession>A0ABX1YQK1</accession>
<keyword evidence="3" id="KW-1185">Reference proteome</keyword>
<evidence type="ECO:0000313" key="3">
    <source>
        <dbReference type="Proteomes" id="UP000596857"/>
    </source>
</evidence>
<protein>
    <recommendedName>
        <fullName evidence="1">Phage tail tape measure protein domain-containing protein</fullName>
    </recommendedName>
</protein>
<comment type="caution">
    <text evidence="2">The sequence shown here is derived from an EMBL/GenBank/DDBJ whole genome shotgun (WGS) entry which is preliminary data.</text>
</comment>
<name>A0ABX1YQK1_9BACL</name>
<sequence length="999" mass="108715">MAGTGNASSSINEIILQLNLLVTPAFRSSVGEAEQHIQDLDRVLREMVSRGYFDVLRREAEQADDSIEEVGDKAGKLGDKLKDAVKEMDFSMLQKAVEPLKAVWAAVNDSSGAMAQLQAATGLSAKEMSGMKDISDSLYSQNYGENYEDIGDAVGTVKQVLQQTGEELEKTTQTAMTYRDVFKGDIAGSVQAVDAMMRKFGISSEQAYNLMAQGAQKGLNTSGGLLSAIGKYSDDFQKMGYSADEMFELLSAGMDNGADSLDGVADIMKKFGSNVKEGSDTAKAAIYELFAPKQLDQFSTALVSGGTKSKEFADLVKAAGQKGALALVGDLKAGGDSANKAMLQLQKTLGSGDTLFKGLADGSITSKDAMNQVIVKLKAIKDPVHQAALAGTLFGSQFEEIGNKAVLALGQTRNQFDMTRQTMEEVAAIKDNTLSEQFAAMGRELMASLVVPLGENLMPALQGLTGWVSDNKEPLMVIGLAVPAAMLATKTVKIVQEFSKIITAARGASGAAGGIAGALGMLTNPVGLAVAGLGLVTAGVIAFRKHQEDARLDLLNMGDALDESYSNYAGIEETTTKTQGLITEYDRLTGKLKDAKTPAAELEEARRKQRDVEQELIDMNPDILSAEDLKNGRFSDQLGLVGNLAKAREDMSRRELEHDVLSAQAKLPDLEDEYTATTEKLAKQYAKYDSDKVKFQDYHEYVNQLDEIWNGKGSEKEKVVQIDALRDKINKAQGTEYNVSGGWAIESIKEDYEKYRTSFDDKYTEIQETESDKREAESSMLSYYNAQKKLIELDLGGTLEEQVAKYKDLSIAQKEQTNQALIDTASLNNEVDKLPAEKIVNVQLLWQQTGQIPNFKLTGEEWGEVQGTIKSKGKPDSLTTAGRKAIYWAQHDPDFEGYAEGGIAYVPSIFGEAGPEMAIPLNQKPRSRSLLEKANDLMGYNNNSGNNGDIHVTWAPSITLQGGDKSVVEQLREALKQTEDGFERRFKAMLQQQRRVSFQ</sequence>
<dbReference type="InterPro" id="IPR010090">
    <property type="entry name" value="Phage_tape_meas"/>
</dbReference>
<proteinExistence type="predicted"/>
<gene>
    <name evidence="2" type="ORF">GC101_30675</name>
</gene>
<dbReference type="Proteomes" id="UP000596857">
    <property type="component" value="Unassembled WGS sequence"/>
</dbReference>
<evidence type="ECO:0000259" key="1">
    <source>
        <dbReference type="Pfam" id="PF10145"/>
    </source>
</evidence>
<reference evidence="2 3" key="1">
    <citation type="submission" date="2019-10" db="EMBL/GenBank/DDBJ databases">
        <title>Description of Paenibacillus terricola sp. nov.</title>
        <authorList>
            <person name="Carlier A."/>
            <person name="Qi S."/>
        </authorList>
    </citation>
    <scope>NUCLEOTIDE SEQUENCE [LARGE SCALE GENOMIC DNA]</scope>
    <source>
        <strain evidence="2 3">LMG 31459</strain>
    </source>
</reference>
<evidence type="ECO:0000313" key="2">
    <source>
        <dbReference type="EMBL" id="NOU83227.1"/>
    </source>
</evidence>
<organism evidence="2 3">
    <name type="scientific">Paenibacillus phytohabitans</name>
    <dbReference type="NCBI Taxonomy" id="2654978"/>
    <lineage>
        <taxon>Bacteria</taxon>
        <taxon>Bacillati</taxon>
        <taxon>Bacillota</taxon>
        <taxon>Bacilli</taxon>
        <taxon>Bacillales</taxon>
        <taxon>Paenibacillaceae</taxon>
        <taxon>Paenibacillus</taxon>
    </lineage>
</organism>
<dbReference type="Pfam" id="PF10145">
    <property type="entry name" value="PhageMin_Tail"/>
    <property type="match status" value="1"/>
</dbReference>
<dbReference type="EMBL" id="WHOB01000091">
    <property type="protein sequence ID" value="NOU83227.1"/>
    <property type="molecule type" value="Genomic_DNA"/>
</dbReference>
<feature type="domain" description="Phage tail tape measure protein" evidence="1">
    <location>
        <begin position="141"/>
        <end position="395"/>
    </location>
</feature>
<dbReference type="RefSeq" id="WP_171720446.1">
    <property type="nucleotide sequence ID" value="NZ_WHOB01000091.1"/>
</dbReference>